<accession>A0A401KIU3</accession>
<sequence length="342" mass="39304">MALENARRVDMTRSVTAQISHDANKFYQPPIEVYYLIVSYLGYLDLRPLRLTCRTLYRVCAVQLNNIDLRTISTDLSRRHVQQLMRLTAKQASGIRELAICSSSEGPLGLGYRVLPSSPLKSQASKDLREALKKLKKCRTLRISAVEIKHTDYELAWMGAIDLTHSVLSAFCETQNSLESLTLDFRTDNVASLLRGGLERIPSYGPAELSRFKFGSSSRRLSYAENVVLDVFWGMGHRMLEPKLKQYCHSLRVLTMENIIFRYNYWLRFLRNLKRELHRLQEVNLFWEVNTGSKSTSLITQWNHNTIYDNTQTRVTYTGPEEHGALTALEKIASEDPLSVHL</sequence>
<proteinExistence type="predicted"/>
<evidence type="ECO:0008006" key="3">
    <source>
        <dbReference type="Google" id="ProtNLM"/>
    </source>
</evidence>
<dbReference type="AlphaFoldDB" id="A0A401KIU3"/>
<protein>
    <recommendedName>
        <fullName evidence="3">F-box domain-containing protein</fullName>
    </recommendedName>
</protein>
<dbReference type="Proteomes" id="UP000286921">
    <property type="component" value="Unassembled WGS sequence"/>
</dbReference>
<gene>
    <name evidence="1" type="ORF">AAWM_02036</name>
</gene>
<comment type="caution">
    <text evidence="1">The sequence shown here is derived from an EMBL/GenBank/DDBJ whole genome shotgun (WGS) entry which is preliminary data.</text>
</comment>
<dbReference type="EMBL" id="BDHI01000002">
    <property type="protein sequence ID" value="GCB19151.1"/>
    <property type="molecule type" value="Genomic_DNA"/>
</dbReference>
<organism evidence="1 2">
    <name type="scientific">Aspergillus awamori</name>
    <name type="common">Black koji mold</name>
    <dbReference type="NCBI Taxonomy" id="105351"/>
    <lineage>
        <taxon>Eukaryota</taxon>
        <taxon>Fungi</taxon>
        <taxon>Dikarya</taxon>
        <taxon>Ascomycota</taxon>
        <taxon>Pezizomycotina</taxon>
        <taxon>Eurotiomycetes</taxon>
        <taxon>Eurotiomycetidae</taxon>
        <taxon>Eurotiales</taxon>
        <taxon>Aspergillaceae</taxon>
        <taxon>Aspergillus</taxon>
    </lineage>
</organism>
<reference evidence="1 2" key="1">
    <citation type="submission" date="2016-09" db="EMBL/GenBank/DDBJ databases">
        <title>Aspergillus awamori IFM 58123T.</title>
        <authorList>
            <person name="Kusuya Y."/>
            <person name="Shimizu M."/>
            <person name="Takahashi H."/>
            <person name="Yaguchi T."/>
        </authorList>
    </citation>
    <scope>NUCLEOTIDE SEQUENCE [LARGE SCALE GENOMIC DNA]</scope>
    <source>
        <strain evidence="1 2">IFM 58123</strain>
    </source>
</reference>
<evidence type="ECO:0000313" key="2">
    <source>
        <dbReference type="Proteomes" id="UP000286921"/>
    </source>
</evidence>
<evidence type="ECO:0000313" key="1">
    <source>
        <dbReference type="EMBL" id="GCB19151.1"/>
    </source>
</evidence>
<keyword evidence="2" id="KW-1185">Reference proteome</keyword>
<name>A0A401KIU3_ASPAW</name>